<organism evidence="9 10">
    <name type="scientific">Lacipirellula limnantheis</name>
    <dbReference type="NCBI Taxonomy" id="2528024"/>
    <lineage>
        <taxon>Bacteria</taxon>
        <taxon>Pseudomonadati</taxon>
        <taxon>Planctomycetota</taxon>
        <taxon>Planctomycetia</taxon>
        <taxon>Pirellulales</taxon>
        <taxon>Lacipirellulaceae</taxon>
        <taxon>Lacipirellula</taxon>
    </lineage>
</organism>
<keyword evidence="5 8" id="KW-1133">Transmembrane helix</keyword>
<keyword evidence="3" id="KW-1003">Cell membrane</keyword>
<dbReference type="EMBL" id="CP036339">
    <property type="protein sequence ID" value="QDT75766.1"/>
    <property type="molecule type" value="Genomic_DNA"/>
</dbReference>
<name>A0A517U569_9BACT</name>
<protein>
    <submittedName>
        <fullName evidence="9">Biopolymer transport protein ExbD</fullName>
    </submittedName>
</protein>
<dbReference type="KEGG" id="llh:I41_50090"/>
<keyword evidence="4 7" id="KW-0812">Transmembrane</keyword>
<sequence>MPLKTQQDELPALNLTPMIDVVFLLIVFFMCASKFSDAQRDIDLRLPEVAKADVASAAPKSRSVAVYAGGRIALDREDVTLAQLTTKLAAAKAEQPATSVVILGDAGCEFQHVADALAACKEAGINQLSVSVRIAQGATNGRR</sequence>
<evidence type="ECO:0000256" key="4">
    <source>
        <dbReference type="ARBA" id="ARBA00022692"/>
    </source>
</evidence>
<evidence type="ECO:0000256" key="2">
    <source>
        <dbReference type="ARBA" id="ARBA00005811"/>
    </source>
</evidence>
<evidence type="ECO:0000256" key="1">
    <source>
        <dbReference type="ARBA" id="ARBA00004162"/>
    </source>
</evidence>
<comment type="subcellular location">
    <subcellularLocation>
        <location evidence="1">Cell membrane</location>
        <topology evidence="1">Single-pass membrane protein</topology>
    </subcellularLocation>
    <subcellularLocation>
        <location evidence="7">Cell membrane</location>
        <topology evidence="7">Single-pass type II membrane protein</topology>
    </subcellularLocation>
</comment>
<keyword evidence="7" id="KW-0813">Transport</keyword>
<dbReference type="PANTHER" id="PTHR30558">
    <property type="entry name" value="EXBD MEMBRANE COMPONENT OF PMF-DRIVEN MACROMOLECULE IMPORT SYSTEM"/>
    <property type="match status" value="1"/>
</dbReference>
<dbReference type="PANTHER" id="PTHR30558:SF3">
    <property type="entry name" value="BIOPOLYMER TRANSPORT PROTEIN EXBD-RELATED"/>
    <property type="match status" value="1"/>
</dbReference>
<dbReference type="OrthoDB" id="9793581at2"/>
<evidence type="ECO:0000313" key="10">
    <source>
        <dbReference type="Proteomes" id="UP000317909"/>
    </source>
</evidence>
<reference evidence="9 10" key="1">
    <citation type="submission" date="2019-02" db="EMBL/GenBank/DDBJ databases">
        <title>Deep-cultivation of Planctomycetes and their phenomic and genomic characterization uncovers novel biology.</title>
        <authorList>
            <person name="Wiegand S."/>
            <person name="Jogler M."/>
            <person name="Boedeker C."/>
            <person name="Pinto D."/>
            <person name="Vollmers J."/>
            <person name="Rivas-Marin E."/>
            <person name="Kohn T."/>
            <person name="Peeters S.H."/>
            <person name="Heuer A."/>
            <person name="Rast P."/>
            <person name="Oberbeckmann S."/>
            <person name="Bunk B."/>
            <person name="Jeske O."/>
            <person name="Meyerdierks A."/>
            <person name="Storesund J.E."/>
            <person name="Kallscheuer N."/>
            <person name="Luecker S."/>
            <person name="Lage O.M."/>
            <person name="Pohl T."/>
            <person name="Merkel B.J."/>
            <person name="Hornburger P."/>
            <person name="Mueller R.-W."/>
            <person name="Bruemmer F."/>
            <person name="Labrenz M."/>
            <person name="Spormann A.M."/>
            <person name="Op den Camp H."/>
            <person name="Overmann J."/>
            <person name="Amann R."/>
            <person name="Jetten M.S.M."/>
            <person name="Mascher T."/>
            <person name="Medema M.H."/>
            <person name="Devos D.P."/>
            <person name="Kaster A.-K."/>
            <person name="Ovreas L."/>
            <person name="Rohde M."/>
            <person name="Galperin M.Y."/>
            <person name="Jogler C."/>
        </authorList>
    </citation>
    <scope>NUCLEOTIDE SEQUENCE [LARGE SCALE GENOMIC DNA]</scope>
    <source>
        <strain evidence="9 10">I41</strain>
    </source>
</reference>
<evidence type="ECO:0000256" key="8">
    <source>
        <dbReference type="SAM" id="Phobius"/>
    </source>
</evidence>
<evidence type="ECO:0000256" key="6">
    <source>
        <dbReference type="ARBA" id="ARBA00023136"/>
    </source>
</evidence>
<evidence type="ECO:0000313" key="9">
    <source>
        <dbReference type="EMBL" id="QDT75766.1"/>
    </source>
</evidence>
<dbReference type="RefSeq" id="WP_145435546.1">
    <property type="nucleotide sequence ID" value="NZ_CP036339.1"/>
</dbReference>
<evidence type="ECO:0000256" key="5">
    <source>
        <dbReference type="ARBA" id="ARBA00022989"/>
    </source>
</evidence>
<proteinExistence type="inferred from homology"/>
<dbReference type="Pfam" id="PF02472">
    <property type="entry name" value="ExbD"/>
    <property type="match status" value="1"/>
</dbReference>
<comment type="similarity">
    <text evidence="2 7">Belongs to the ExbD/TolR family.</text>
</comment>
<accession>A0A517U569</accession>
<dbReference type="GO" id="GO:0022857">
    <property type="term" value="F:transmembrane transporter activity"/>
    <property type="evidence" value="ECO:0007669"/>
    <property type="project" value="InterPro"/>
</dbReference>
<keyword evidence="7" id="KW-0653">Protein transport</keyword>
<dbReference type="GO" id="GO:0015031">
    <property type="term" value="P:protein transport"/>
    <property type="evidence" value="ECO:0007669"/>
    <property type="project" value="UniProtKB-KW"/>
</dbReference>
<gene>
    <name evidence="9" type="ORF">I41_50090</name>
</gene>
<evidence type="ECO:0000256" key="3">
    <source>
        <dbReference type="ARBA" id="ARBA00022475"/>
    </source>
</evidence>
<dbReference type="Proteomes" id="UP000317909">
    <property type="component" value="Chromosome"/>
</dbReference>
<feature type="transmembrane region" description="Helical" evidence="8">
    <location>
        <begin position="12"/>
        <end position="32"/>
    </location>
</feature>
<dbReference type="AlphaFoldDB" id="A0A517U569"/>
<keyword evidence="10" id="KW-1185">Reference proteome</keyword>
<dbReference type="InterPro" id="IPR003400">
    <property type="entry name" value="ExbD"/>
</dbReference>
<dbReference type="GO" id="GO:0005886">
    <property type="term" value="C:plasma membrane"/>
    <property type="evidence" value="ECO:0007669"/>
    <property type="project" value="UniProtKB-SubCell"/>
</dbReference>
<keyword evidence="6 8" id="KW-0472">Membrane</keyword>
<dbReference type="Gene3D" id="3.30.420.270">
    <property type="match status" value="1"/>
</dbReference>
<evidence type="ECO:0000256" key="7">
    <source>
        <dbReference type="RuleBase" id="RU003879"/>
    </source>
</evidence>